<gene>
    <name evidence="1" type="ORF">BDR25DRAFT_211884</name>
</gene>
<sequence>MAPCRAVSRKLTSIPSDVVFPFLAPSIQPPKCLPYAHIAGFSTSLALQKRDNNRNRGVSVKRHTGLRPRQTLSVRNVPLPKPVLDPSNKNAIIGDENHGLWGFFKDKKLLMTPNENWAHGRAWTAQELHAKSWDDLHALWWVCVKERNRLTTENATLKRQDVGYGEWEIEGRDKVVVKTMKAIREALIERWNAWEDARKLAEDDPEINLEADTAKGEQVYTASLYETSEFEEEVRDGTEKQDNKQLPSTFYNTTDTPPDLKERIKQKLFNKK</sequence>
<evidence type="ECO:0000313" key="2">
    <source>
        <dbReference type="Proteomes" id="UP000799755"/>
    </source>
</evidence>
<proteinExistence type="predicted"/>
<evidence type="ECO:0000313" key="1">
    <source>
        <dbReference type="EMBL" id="KAF2475648.1"/>
    </source>
</evidence>
<comment type="caution">
    <text evidence="1">The sequence shown here is derived from an EMBL/GenBank/DDBJ whole genome shotgun (WGS) entry which is preliminary data.</text>
</comment>
<name>A0ACB6R8P0_9PLEO</name>
<dbReference type="Proteomes" id="UP000799755">
    <property type="component" value="Unassembled WGS sequence"/>
</dbReference>
<accession>A0ACB6R8P0</accession>
<keyword evidence="2" id="KW-1185">Reference proteome</keyword>
<dbReference type="EMBL" id="MU003495">
    <property type="protein sequence ID" value="KAF2475648.1"/>
    <property type="molecule type" value="Genomic_DNA"/>
</dbReference>
<reference evidence="1" key="1">
    <citation type="journal article" date="2020" name="Stud. Mycol.">
        <title>101 Dothideomycetes genomes: a test case for predicting lifestyles and emergence of pathogens.</title>
        <authorList>
            <person name="Haridas S."/>
            <person name="Albert R."/>
            <person name="Binder M."/>
            <person name="Bloem J."/>
            <person name="Labutti K."/>
            <person name="Salamov A."/>
            <person name="Andreopoulos B."/>
            <person name="Baker S."/>
            <person name="Barry K."/>
            <person name="Bills G."/>
            <person name="Bluhm B."/>
            <person name="Cannon C."/>
            <person name="Castanera R."/>
            <person name="Culley D."/>
            <person name="Daum C."/>
            <person name="Ezra D."/>
            <person name="Gonzalez J."/>
            <person name="Henrissat B."/>
            <person name="Kuo A."/>
            <person name="Liang C."/>
            <person name="Lipzen A."/>
            <person name="Lutzoni F."/>
            <person name="Magnuson J."/>
            <person name="Mondo S."/>
            <person name="Nolan M."/>
            <person name="Ohm R."/>
            <person name="Pangilinan J."/>
            <person name="Park H.-J."/>
            <person name="Ramirez L."/>
            <person name="Alfaro M."/>
            <person name="Sun H."/>
            <person name="Tritt A."/>
            <person name="Yoshinaga Y."/>
            <person name="Zwiers L.-H."/>
            <person name="Turgeon B."/>
            <person name="Goodwin S."/>
            <person name="Spatafora J."/>
            <person name="Crous P."/>
            <person name="Grigoriev I."/>
        </authorList>
    </citation>
    <scope>NUCLEOTIDE SEQUENCE</scope>
    <source>
        <strain evidence="1">ATCC 200398</strain>
    </source>
</reference>
<protein>
    <submittedName>
        <fullName evidence="1">MRP-L47-domain-containing protein</fullName>
    </submittedName>
</protein>
<organism evidence="1 2">
    <name type="scientific">Lindgomyces ingoldianus</name>
    <dbReference type="NCBI Taxonomy" id="673940"/>
    <lineage>
        <taxon>Eukaryota</taxon>
        <taxon>Fungi</taxon>
        <taxon>Dikarya</taxon>
        <taxon>Ascomycota</taxon>
        <taxon>Pezizomycotina</taxon>
        <taxon>Dothideomycetes</taxon>
        <taxon>Pleosporomycetidae</taxon>
        <taxon>Pleosporales</taxon>
        <taxon>Lindgomycetaceae</taxon>
        <taxon>Lindgomyces</taxon>
    </lineage>
</organism>